<sequence length="702" mass="76908">MASFFPSPENQRDASTILHLREPLPGSYSEGQVLPGNMMMYMNYASSSGEYSGTLPGNGGQQQNSCIAIMPGASDSNPSQQEILSDLGGSRVGEHDLNEWRDGRTSMLLMHPAEAAASVFQCPQNLQGQGLSLTLSTHVPSGFQMPSFHCRTPDQGFSSFLSGTPSISNEDTGRNGTFGNNNSSPNKQSRISEFVPPGFLGSNSNPVRADTSPYGVSGIARAIPNSKYLKAAQQLLDEVVNVKKALKEQSSKNKLVKDSKNADGGTKNGALEPAGAGSSSNLEESSTNSPVELSAAEKQDLQNKMTKLSAMLDEVERRYKQYYHQMQIVVSSFDGIAGPGASKPYTALALQTISRHFRCLRDAISEQVQVTRKSLGDQDASENSKGVGISRLRYVDQQIRQQRALQQLGMMQQHAWRPQRGLPETSVSILRAWLFEHFLHPYPKDSDKIMLARQTGLTRSQVSNWFINARVRLWKPMVEEMYKEEIGDGEMDINSPSELATKATNSEAKDSEDRAAEDLQQSTTSTPTERCSTGQFFESRSDHFADVELMEPNIDQAYQNLNHTETENEYGLGKSRSGSRRPEMNDCSFLPETTIVHQSNEGSHRLMAAAAAYHMSELERFENGNGGVSLTLGLQQCEGTNVAMSIGTHQGYVAMRGDTIYTTAAAASMGSEGTDQFDIMDTGNRVSHQRFGSSHLLHDFVA</sequence>
<keyword evidence="2" id="KW-1185">Reference proteome</keyword>
<gene>
    <name evidence="1" type="ORF">M9H77_13522</name>
</gene>
<organism evidence="1 2">
    <name type="scientific">Catharanthus roseus</name>
    <name type="common">Madagascar periwinkle</name>
    <name type="synonym">Vinca rosea</name>
    <dbReference type="NCBI Taxonomy" id="4058"/>
    <lineage>
        <taxon>Eukaryota</taxon>
        <taxon>Viridiplantae</taxon>
        <taxon>Streptophyta</taxon>
        <taxon>Embryophyta</taxon>
        <taxon>Tracheophyta</taxon>
        <taxon>Spermatophyta</taxon>
        <taxon>Magnoliopsida</taxon>
        <taxon>eudicotyledons</taxon>
        <taxon>Gunneridae</taxon>
        <taxon>Pentapetalae</taxon>
        <taxon>asterids</taxon>
        <taxon>lamiids</taxon>
        <taxon>Gentianales</taxon>
        <taxon>Apocynaceae</taxon>
        <taxon>Rauvolfioideae</taxon>
        <taxon>Vinceae</taxon>
        <taxon>Catharanthinae</taxon>
        <taxon>Catharanthus</taxon>
    </lineage>
</organism>
<evidence type="ECO:0000313" key="1">
    <source>
        <dbReference type="EMBL" id="KAI5673158.1"/>
    </source>
</evidence>
<reference evidence="2" key="1">
    <citation type="journal article" date="2023" name="Nat. Plants">
        <title>Single-cell RNA sequencing provides a high-resolution roadmap for understanding the multicellular compartmentation of specialized metabolism.</title>
        <authorList>
            <person name="Sun S."/>
            <person name="Shen X."/>
            <person name="Li Y."/>
            <person name="Li Y."/>
            <person name="Wang S."/>
            <person name="Li R."/>
            <person name="Zhang H."/>
            <person name="Shen G."/>
            <person name="Guo B."/>
            <person name="Wei J."/>
            <person name="Xu J."/>
            <person name="St-Pierre B."/>
            <person name="Chen S."/>
            <person name="Sun C."/>
        </authorList>
    </citation>
    <scope>NUCLEOTIDE SEQUENCE [LARGE SCALE GENOMIC DNA]</scope>
</reference>
<proteinExistence type="predicted"/>
<name>A0ACC0BKK5_CATRO</name>
<dbReference type="EMBL" id="CM044703">
    <property type="protein sequence ID" value="KAI5673158.1"/>
    <property type="molecule type" value="Genomic_DNA"/>
</dbReference>
<evidence type="ECO:0000313" key="2">
    <source>
        <dbReference type="Proteomes" id="UP001060085"/>
    </source>
</evidence>
<accession>A0ACC0BKK5</accession>
<comment type="caution">
    <text evidence="1">The sequence shown here is derived from an EMBL/GenBank/DDBJ whole genome shotgun (WGS) entry which is preliminary data.</text>
</comment>
<protein>
    <submittedName>
        <fullName evidence="1">Uncharacterized protein</fullName>
    </submittedName>
</protein>
<dbReference type="Proteomes" id="UP001060085">
    <property type="component" value="Linkage Group LG03"/>
</dbReference>